<dbReference type="PANTHER" id="PTHR32481">
    <property type="entry name" value="AMINOPEPTIDASE"/>
    <property type="match status" value="1"/>
</dbReference>
<comment type="cofactor">
    <cofactor evidence="8">
        <name>a divalent metal cation</name>
        <dbReference type="ChEBI" id="CHEBI:60240"/>
    </cofactor>
    <text evidence="8">Binds 2 divalent metal cations per subunit.</text>
</comment>
<gene>
    <name evidence="9" type="ORF">CTV99_07105</name>
</gene>
<keyword evidence="5" id="KW-0378">Hydrolase</keyword>
<dbReference type="GO" id="GO:0006508">
    <property type="term" value="P:proteolysis"/>
    <property type="evidence" value="ECO:0007669"/>
    <property type="project" value="UniProtKB-KW"/>
</dbReference>
<dbReference type="InterPro" id="IPR008007">
    <property type="entry name" value="Peptidase_M42"/>
</dbReference>
<dbReference type="InterPro" id="IPR051464">
    <property type="entry name" value="Peptidase_M42_aminopept"/>
</dbReference>
<evidence type="ECO:0000256" key="2">
    <source>
        <dbReference type="ARBA" id="ARBA00022438"/>
    </source>
</evidence>
<feature type="binding site" evidence="8">
    <location>
        <position position="182"/>
    </location>
    <ligand>
        <name>Zn(2+)</name>
        <dbReference type="ChEBI" id="CHEBI:29105"/>
        <label>2</label>
    </ligand>
</feature>
<evidence type="ECO:0000256" key="3">
    <source>
        <dbReference type="ARBA" id="ARBA00022670"/>
    </source>
</evidence>
<dbReference type="AlphaFoldDB" id="A0A2G8IVL3"/>
<feature type="active site" description="Proton acceptor" evidence="7">
    <location>
        <position position="214"/>
    </location>
</feature>
<evidence type="ECO:0000256" key="7">
    <source>
        <dbReference type="PIRSR" id="PIRSR001123-1"/>
    </source>
</evidence>
<dbReference type="Proteomes" id="UP000230768">
    <property type="component" value="Unassembled WGS sequence"/>
</dbReference>
<evidence type="ECO:0000256" key="1">
    <source>
        <dbReference type="ARBA" id="ARBA00006272"/>
    </source>
</evidence>
<accession>A0A2G8IVL3</accession>
<proteinExistence type="inferred from homology"/>
<sequence>MTKLDQTLTMLKDLTDAKGIPGNERDVKKVMQTYIESYADEVSTDRLGSLIAKKEGNANGPKIMLAGHLDEVGFMVTKIDDKGYIRFQTVGGWWSQVMLAQRVTIVTKKGEITGVIGSKPPHVLSPEARKKSIEITDMFIDIGASSKEQAMEWGVLPGDQIVPYFEFTVMNDEKMLLAKAWDNRIGCAVAIDVMKNLHATQHENIAYSVATVQEEVGLRGAKTAAATIQPDIGFAIDVGVAGDTPGITEKEATSKLGQGPTIVVFDASMVSHKGLRDFVVQTADELNIPYQYDSMPGGGTDAGGIHLTGHGVPSLSIGIPSRYIHTHAAMIHRDDYENAVKLLTEVIKRLDQKTVEQITYGS</sequence>
<evidence type="ECO:0000313" key="9">
    <source>
        <dbReference type="EMBL" id="PIK27565.1"/>
    </source>
</evidence>
<dbReference type="Gene3D" id="2.40.30.40">
    <property type="entry name" value="Peptidase M42, domain 2"/>
    <property type="match status" value="1"/>
</dbReference>
<dbReference type="RefSeq" id="WP_099726921.1">
    <property type="nucleotide sequence ID" value="NZ_CP101833.1"/>
</dbReference>
<dbReference type="CDD" id="cd05656">
    <property type="entry name" value="M42_Frv"/>
    <property type="match status" value="1"/>
</dbReference>
<evidence type="ECO:0000256" key="6">
    <source>
        <dbReference type="PIRNR" id="PIRNR001123"/>
    </source>
</evidence>
<dbReference type="SUPFAM" id="SSF53187">
    <property type="entry name" value="Zn-dependent exopeptidases"/>
    <property type="match status" value="1"/>
</dbReference>
<organism evidence="9 10">
    <name type="scientific">Bacillus pumilus</name>
    <name type="common">Bacillus mesentericus</name>
    <dbReference type="NCBI Taxonomy" id="1408"/>
    <lineage>
        <taxon>Bacteria</taxon>
        <taxon>Bacillati</taxon>
        <taxon>Bacillota</taxon>
        <taxon>Bacilli</taxon>
        <taxon>Bacillales</taxon>
        <taxon>Bacillaceae</taxon>
        <taxon>Bacillus</taxon>
    </lineage>
</organism>
<dbReference type="PANTHER" id="PTHR32481:SF21">
    <property type="entry name" value="AMINOPEPTIDASE YSDC-RELATED"/>
    <property type="match status" value="1"/>
</dbReference>
<feature type="binding site" evidence="8">
    <location>
        <position position="325"/>
    </location>
    <ligand>
        <name>Zn(2+)</name>
        <dbReference type="ChEBI" id="CHEBI:29105"/>
        <label>2</label>
    </ligand>
</feature>
<evidence type="ECO:0000256" key="8">
    <source>
        <dbReference type="PIRSR" id="PIRSR001123-2"/>
    </source>
</evidence>
<keyword evidence="2" id="KW-0031">Aminopeptidase</keyword>
<dbReference type="GO" id="GO:0046872">
    <property type="term" value="F:metal ion binding"/>
    <property type="evidence" value="ECO:0007669"/>
    <property type="project" value="UniProtKB-UniRule"/>
</dbReference>
<comment type="caution">
    <text evidence="9">The sequence shown here is derived from an EMBL/GenBank/DDBJ whole genome shotgun (WGS) entry which is preliminary data.</text>
</comment>
<keyword evidence="4 8" id="KW-0479">Metal-binding</keyword>
<keyword evidence="3" id="KW-0645">Protease</keyword>
<reference evidence="9 10" key="1">
    <citation type="submission" date="2017-11" db="EMBL/GenBank/DDBJ databases">
        <title>Draft genome sequence of Bacillus pumilus 51_5il from lake Gorkoye (Russia: Novosibirsk region).</title>
        <authorList>
            <person name="Shipova A.A."/>
            <person name="Rozanov A.S."/>
            <person name="Bryanskaya A.V."/>
            <person name="Peltek S.E."/>
        </authorList>
    </citation>
    <scope>NUCLEOTIDE SEQUENCE [LARGE SCALE GENOMIC DNA]</scope>
    <source>
        <strain evidence="9 10">51_5il</strain>
    </source>
</reference>
<dbReference type="GO" id="GO:0004177">
    <property type="term" value="F:aminopeptidase activity"/>
    <property type="evidence" value="ECO:0007669"/>
    <property type="project" value="UniProtKB-UniRule"/>
</dbReference>
<protein>
    <submittedName>
        <fullName evidence="9">Peptidase M28</fullName>
    </submittedName>
</protein>
<feature type="binding site" evidence="8">
    <location>
        <position position="237"/>
    </location>
    <ligand>
        <name>Zn(2+)</name>
        <dbReference type="ChEBI" id="CHEBI:29105"/>
        <label>1</label>
    </ligand>
</feature>
<comment type="similarity">
    <text evidence="1 6">Belongs to the peptidase M42 family.</text>
</comment>
<feature type="binding site" evidence="8">
    <location>
        <position position="182"/>
    </location>
    <ligand>
        <name>Zn(2+)</name>
        <dbReference type="ChEBI" id="CHEBI:29105"/>
        <label>1</label>
    </ligand>
</feature>
<dbReference type="InterPro" id="IPR023367">
    <property type="entry name" value="Peptidase_M42_dom2"/>
</dbReference>
<evidence type="ECO:0000256" key="4">
    <source>
        <dbReference type="ARBA" id="ARBA00022723"/>
    </source>
</evidence>
<dbReference type="Gene3D" id="3.40.630.10">
    <property type="entry name" value="Zn peptidases"/>
    <property type="match status" value="1"/>
</dbReference>
<feature type="binding site" evidence="8">
    <location>
        <position position="215"/>
    </location>
    <ligand>
        <name>Zn(2+)</name>
        <dbReference type="ChEBI" id="CHEBI:29105"/>
        <label>2</label>
    </ligand>
</feature>
<evidence type="ECO:0000313" key="10">
    <source>
        <dbReference type="Proteomes" id="UP000230768"/>
    </source>
</evidence>
<name>A0A2G8IVL3_BACPU</name>
<dbReference type="EMBL" id="PEKP01000007">
    <property type="protein sequence ID" value="PIK27565.1"/>
    <property type="molecule type" value="Genomic_DNA"/>
</dbReference>
<dbReference type="PIRSF" id="PIRSF001123">
    <property type="entry name" value="PepA_GA"/>
    <property type="match status" value="1"/>
</dbReference>
<dbReference type="SUPFAM" id="SSF101821">
    <property type="entry name" value="Aminopeptidase/glucanase lid domain"/>
    <property type="match status" value="1"/>
</dbReference>
<dbReference type="Pfam" id="PF05343">
    <property type="entry name" value="Peptidase_M42"/>
    <property type="match status" value="1"/>
</dbReference>
<feature type="binding site" evidence="8">
    <location>
        <position position="68"/>
    </location>
    <ligand>
        <name>Zn(2+)</name>
        <dbReference type="ChEBI" id="CHEBI:29105"/>
        <label>1</label>
    </ligand>
</feature>
<evidence type="ECO:0000256" key="5">
    <source>
        <dbReference type="ARBA" id="ARBA00022801"/>
    </source>
</evidence>